<dbReference type="Proteomes" id="UP000479526">
    <property type="component" value="Unassembled WGS sequence"/>
</dbReference>
<feature type="chain" id="PRO_5028930549" description="Lactococcin 972 family bacteriocin" evidence="1">
    <location>
        <begin position="27"/>
        <end position="71"/>
    </location>
</feature>
<reference evidence="2 3" key="1">
    <citation type="submission" date="2020-01" db="EMBL/GenBank/DDBJ databases">
        <title>Herbidospora sp. NEAU-GS84 nov., a novel actinomycete isolated from soil.</title>
        <authorList>
            <person name="Han L."/>
        </authorList>
    </citation>
    <scope>NUCLEOTIDE SEQUENCE [LARGE SCALE GENOMIC DNA]</scope>
    <source>
        <strain evidence="2 3">NEAU-GS84</strain>
    </source>
</reference>
<accession>A0A7C9J661</accession>
<dbReference type="AlphaFoldDB" id="A0A7C9J661"/>
<dbReference type="RefSeq" id="WP_030455996.1">
    <property type="nucleotide sequence ID" value="NZ_WXEW01000007.1"/>
</dbReference>
<name>A0A7C9J661_9ACTN</name>
<evidence type="ECO:0000313" key="2">
    <source>
        <dbReference type="EMBL" id="NAS24880.1"/>
    </source>
</evidence>
<organism evidence="2 3">
    <name type="scientific">Herbidospora solisilvae</name>
    <dbReference type="NCBI Taxonomy" id="2696284"/>
    <lineage>
        <taxon>Bacteria</taxon>
        <taxon>Bacillati</taxon>
        <taxon>Actinomycetota</taxon>
        <taxon>Actinomycetes</taxon>
        <taxon>Streptosporangiales</taxon>
        <taxon>Streptosporangiaceae</taxon>
        <taxon>Herbidospora</taxon>
    </lineage>
</organism>
<evidence type="ECO:0000256" key="1">
    <source>
        <dbReference type="SAM" id="SignalP"/>
    </source>
</evidence>
<sequence length="71" mass="7772">MKVLKRAFVGLAIAGAVFSMSGTAHAESKFYGGYPDSGNCNYWRSAVKAAGWNVSSCTYSTANKWHFTAWR</sequence>
<proteinExistence type="predicted"/>
<protein>
    <recommendedName>
        <fullName evidence="4">Lactococcin 972 family bacteriocin</fullName>
    </recommendedName>
</protein>
<keyword evidence="1" id="KW-0732">Signal</keyword>
<gene>
    <name evidence="2" type="ORF">GT755_24740</name>
</gene>
<dbReference type="EMBL" id="WXEW01000007">
    <property type="protein sequence ID" value="NAS24880.1"/>
    <property type="molecule type" value="Genomic_DNA"/>
</dbReference>
<comment type="caution">
    <text evidence="2">The sequence shown here is derived from an EMBL/GenBank/DDBJ whole genome shotgun (WGS) entry which is preliminary data.</text>
</comment>
<evidence type="ECO:0000313" key="3">
    <source>
        <dbReference type="Proteomes" id="UP000479526"/>
    </source>
</evidence>
<feature type="signal peptide" evidence="1">
    <location>
        <begin position="1"/>
        <end position="26"/>
    </location>
</feature>
<evidence type="ECO:0008006" key="4">
    <source>
        <dbReference type="Google" id="ProtNLM"/>
    </source>
</evidence>
<keyword evidence="3" id="KW-1185">Reference proteome</keyword>